<dbReference type="FunFam" id="3.50.50.60:FF:000138">
    <property type="entry name" value="Flavin-containing monooxygenase"/>
    <property type="match status" value="1"/>
</dbReference>
<dbReference type="PRINTS" id="PR00370">
    <property type="entry name" value="FMOXYGENASE"/>
</dbReference>
<keyword evidence="10" id="KW-1185">Reference proteome</keyword>
<dbReference type="PIRSF" id="PIRSF000332">
    <property type="entry name" value="FMO"/>
    <property type="match status" value="1"/>
</dbReference>
<keyword evidence="7 8" id="KW-0503">Monooxygenase</keyword>
<dbReference type="Pfam" id="PF00743">
    <property type="entry name" value="FMO-like"/>
    <property type="match status" value="2"/>
</dbReference>
<name>A0A9N9MKU7_9CUCU</name>
<dbReference type="GO" id="GO:0004499">
    <property type="term" value="F:N,N-dimethylaniline monooxygenase activity"/>
    <property type="evidence" value="ECO:0007669"/>
    <property type="project" value="InterPro"/>
</dbReference>
<organism evidence="9 10">
    <name type="scientific">Ceutorhynchus assimilis</name>
    <name type="common">cabbage seed weevil</name>
    <dbReference type="NCBI Taxonomy" id="467358"/>
    <lineage>
        <taxon>Eukaryota</taxon>
        <taxon>Metazoa</taxon>
        <taxon>Ecdysozoa</taxon>
        <taxon>Arthropoda</taxon>
        <taxon>Hexapoda</taxon>
        <taxon>Insecta</taxon>
        <taxon>Pterygota</taxon>
        <taxon>Neoptera</taxon>
        <taxon>Endopterygota</taxon>
        <taxon>Coleoptera</taxon>
        <taxon>Polyphaga</taxon>
        <taxon>Cucujiformia</taxon>
        <taxon>Curculionidae</taxon>
        <taxon>Ceutorhynchinae</taxon>
        <taxon>Ceutorhynchus</taxon>
    </lineage>
</organism>
<comment type="cofactor">
    <cofactor evidence="1 8">
        <name>FAD</name>
        <dbReference type="ChEBI" id="CHEBI:57692"/>
    </cofactor>
</comment>
<evidence type="ECO:0000256" key="7">
    <source>
        <dbReference type="ARBA" id="ARBA00023033"/>
    </source>
</evidence>
<dbReference type="InterPro" id="IPR036188">
    <property type="entry name" value="FAD/NAD-bd_sf"/>
</dbReference>
<sequence>MKIGIVGAGAAGLAALRHSLNSGHECLAFEQTDKIGGTWNYTDQTGLDSYGLPIHSSMYQGLLTNLPKELMEYQDFHYDGIDRSFINQEQVLDYVNKFAEHYNLYPHIKFLHHIIKIHPLPNEKWSLREKNLETNKITDHQFDAIMICIGNYSVPKMPVIRGMELLGDKAIHSHFYRKNHAYELKRVLIIGAGPSGTDIAKIVSEVAEKLYISYNTTFFGETRENVIHKPLVEKFEGSKAFFADGSVEEIDNVIYCTGYQYVYPFLTKECGIEVENRWVKYLYKHIVNVEHPTMGFMGITFRVCPFPLFDIQARFFLEFIKNTSKFSKDEMIRDILKDIEDKSASTAQVHQIGNALHQTYFDDLANTVKVEKVRPVIHKLFQSLCGERNVEKNYRILNDEEFIEVN</sequence>
<evidence type="ECO:0000256" key="1">
    <source>
        <dbReference type="ARBA" id="ARBA00001974"/>
    </source>
</evidence>
<dbReference type="Gene3D" id="3.50.50.60">
    <property type="entry name" value="FAD/NAD(P)-binding domain"/>
    <property type="match status" value="2"/>
</dbReference>
<keyword evidence="4 8" id="KW-0274">FAD</keyword>
<dbReference type="InterPro" id="IPR050346">
    <property type="entry name" value="FMO-like"/>
</dbReference>
<evidence type="ECO:0000256" key="8">
    <source>
        <dbReference type="RuleBase" id="RU361177"/>
    </source>
</evidence>
<dbReference type="GO" id="GO:0050661">
    <property type="term" value="F:NADP binding"/>
    <property type="evidence" value="ECO:0007669"/>
    <property type="project" value="InterPro"/>
</dbReference>
<dbReference type="InterPro" id="IPR000960">
    <property type="entry name" value="Flavin_mOase"/>
</dbReference>
<gene>
    <name evidence="9" type="ORF">CEUTPL_LOCUS6837</name>
</gene>
<keyword evidence="3 8" id="KW-0285">Flavoprotein</keyword>
<dbReference type="EMBL" id="OU892279">
    <property type="protein sequence ID" value="CAG9766250.1"/>
    <property type="molecule type" value="Genomic_DNA"/>
</dbReference>
<evidence type="ECO:0000313" key="10">
    <source>
        <dbReference type="Proteomes" id="UP001152799"/>
    </source>
</evidence>
<evidence type="ECO:0000256" key="6">
    <source>
        <dbReference type="ARBA" id="ARBA00023002"/>
    </source>
</evidence>
<evidence type="ECO:0000256" key="5">
    <source>
        <dbReference type="ARBA" id="ARBA00022857"/>
    </source>
</evidence>
<protein>
    <recommendedName>
        <fullName evidence="8">Flavin-containing monooxygenase</fullName>
        <ecNumber evidence="8">1.-.-.-</ecNumber>
    </recommendedName>
</protein>
<dbReference type="AlphaFoldDB" id="A0A9N9MKU7"/>
<comment type="similarity">
    <text evidence="2 8">Belongs to the FMO family.</text>
</comment>
<keyword evidence="6 8" id="KW-0560">Oxidoreductase</keyword>
<dbReference type="GO" id="GO:0050660">
    <property type="term" value="F:flavin adenine dinucleotide binding"/>
    <property type="evidence" value="ECO:0007669"/>
    <property type="project" value="InterPro"/>
</dbReference>
<reference evidence="9" key="1">
    <citation type="submission" date="2022-01" db="EMBL/GenBank/DDBJ databases">
        <authorList>
            <person name="King R."/>
        </authorList>
    </citation>
    <scope>NUCLEOTIDE SEQUENCE</scope>
</reference>
<accession>A0A9N9MKU7</accession>
<dbReference type="SUPFAM" id="SSF51905">
    <property type="entry name" value="FAD/NAD(P)-binding domain"/>
    <property type="match status" value="1"/>
</dbReference>
<keyword evidence="5" id="KW-0521">NADP</keyword>
<dbReference type="OrthoDB" id="66881at2759"/>
<evidence type="ECO:0000256" key="2">
    <source>
        <dbReference type="ARBA" id="ARBA00009183"/>
    </source>
</evidence>
<dbReference type="EC" id="1.-.-.-" evidence="8"/>
<dbReference type="Proteomes" id="UP001152799">
    <property type="component" value="Chromosome 3"/>
</dbReference>
<dbReference type="PANTHER" id="PTHR23023">
    <property type="entry name" value="DIMETHYLANILINE MONOOXYGENASE"/>
    <property type="match status" value="1"/>
</dbReference>
<evidence type="ECO:0000256" key="3">
    <source>
        <dbReference type="ARBA" id="ARBA00022630"/>
    </source>
</evidence>
<evidence type="ECO:0000256" key="4">
    <source>
        <dbReference type="ARBA" id="ARBA00022827"/>
    </source>
</evidence>
<dbReference type="InterPro" id="IPR020946">
    <property type="entry name" value="Flavin_mOase-like"/>
</dbReference>
<evidence type="ECO:0000313" key="9">
    <source>
        <dbReference type="EMBL" id="CAG9766250.1"/>
    </source>
</evidence>
<proteinExistence type="inferred from homology"/>